<keyword evidence="1" id="KW-0678">Repressor</keyword>
<organism evidence="3 4">
    <name type="scientific">Candidatus Thiodictyon syntrophicum</name>
    <dbReference type="NCBI Taxonomy" id="1166950"/>
    <lineage>
        <taxon>Bacteria</taxon>
        <taxon>Pseudomonadati</taxon>
        <taxon>Pseudomonadota</taxon>
        <taxon>Gammaproteobacteria</taxon>
        <taxon>Chromatiales</taxon>
        <taxon>Chromatiaceae</taxon>
        <taxon>Thiodictyon</taxon>
    </lineage>
</organism>
<name>A0A2K8U5C8_9GAMM</name>
<dbReference type="RefSeq" id="WP_100918585.1">
    <property type="nucleotide sequence ID" value="NZ_CP020370.1"/>
</dbReference>
<dbReference type="PIRSF" id="PIRSF028103">
    <property type="entry name" value="GcvR"/>
    <property type="match status" value="1"/>
</dbReference>
<dbReference type="InterPro" id="IPR050990">
    <property type="entry name" value="UPF0237/GcvR_regulator"/>
</dbReference>
<evidence type="ECO:0000259" key="2">
    <source>
        <dbReference type="PROSITE" id="PS51671"/>
    </source>
</evidence>
<keyword evidence="4" id="KW-1185">Reference proteome</keyword>
<keyword evidence="1" id="KW-0963">Cytoplasm</keyword>
<dbReference type="GO" id="GO:0005737">
    <property type="term" value="C:cytoplasm"/>
    <property type="evidence" value="ECO:0007669"/>
    <property type="project" value="UniProtKB-SubCell"/>
</dbReference>
<comment type="subcellular location">
    <subcellularLocation>
        <location evidence="1">Cytoplasm</location>
    </subcellularLocation>
</comment>
<evidence type="ECO:0000313" key="3">
    <source>
        <dbReference type="EMBL" id="AUB80798.1"/>
    </source>
</evidence>
<dbReference type="CDD" id="cd04893">
    <property type="entry name" value="ACT_GcvR_1"/>
    <property type="match status" value="1"/>
</dbReference>
<evidence type="ECO:0000256" key="1">
    <source>
        <dbReference type="PIRNR" id="PIRNR028103"/>
    </source>
</evidence>
<dbReference type="PROSITE" id="PS51671">
    <property type="entry name" value="ACT"/>
    <property type="match status" value="1"/>
</dbReference>
<evidence type="ECO:0000313" key="4">
    <source>
        <dbReference type="Proteomes" id="UP000232638"/>
    </source>
</evidence>
<dbReference type="InterPro" id="IPR002912">
    <property type="entry name" value="ACT_dom"/>
</dbReference>
<dbReference type="GO" id="GO:0006355">
    <property type="term" value="P:regulation of DNA-templated transcription"/>
    <property type="evidence" value="ECO:0007669"/>
    <property type="project" value="UniProtKB-UniRule"/>
</dbReference>
<keyword evidence="1" id="KW-0804">Transcription</keyword>
<dbReference type="SUPFAM" id="SSF55021">
    <property type="entry name" value="ACT-like"/>
    <property type="match status" value="2"/>
</dbReference>
<reference evidence="3 4" key="1">
    <citation type="submission" date="2017-03" db="EMBL/GenBank/DDBJ databases">
        <title>Complete genome sequence of Candidatus 'Thiodictyon syntrophicum' sp. nov. strain Cad16T, a photolithoautotroph purple sulfur bacterium isolated from an alpine meromictic lake.</title>
        <authorList>
            <person name="Luedin S.M."/>
            <person name="Pothier J.F."/>
            <person name="Danza F."/>
            <person name="Storelli N."/>
            <person name="Wittwer M."/>
            <person name="Tonolla M."/>
        </authorList>
    </citation>
    <scope>NUCLEOTIDE SEQUENCE [LARGE SCALE GENOMIC DNA]</scope>
    <source>
        <strain evidence="3 4">Cad16T</strain>
    </source>
</reference>
<dbReference type="Gene3D" id="3.30.70.260">
    <property type="match status" value="2"/>
</dbReference>
<sequence>MATQKTYLVISALGEDHPGIVNLLSKAILEQGCNIEDSRMTVLGGEFAAMLLVEGKWNTLAKIENAIPELQRQLNMTIITKRTGERATGRNLLPYAVDVVSMDHPGIVNNLAGFFADRAINIEDMATSTYAAAHTGTPMFAVHMTVGIPSDMHIAGLREEFMDYCDGLNLDAVLEPLKG</sequence>
<gene>
    <name evidence="3" type="ORF">THSYN_07420</name>
</gene>
<dbReference type="AlphaFoldDB" id="A0A2K8U5C8"/>
<protein>
    <recommendedName>
        <fullName evidence="1">Glycine cleavage system transcriptional repressor</fullName>
    </recommendedName>
</protein>
<dbReference type="KEGG" id="tsy:THSYN_07420"/>
<dbReference type="Pfam" id="PF13740">
    <property type="entry name" value="ACT_6"/>
    <property type="match status" value="1"/>
</dbReference>
<dbReference type="OrthoDB" id="5814713at2"/>
<proteinExistence type="predicted"/>
<dbReference type="Proteomes" id="UP000232638">
    <property type="component" value="Chromosome"/>
</dbReference>
<dbReference type="PANTHER" id="PTHR34875:SF5">
    <property type="entry name" value="GLYCINE CLEAVAGE SYSTEM TRANSCRIPTIONAL REPRESSOR"/>
    <property type="match status" value="1"/>
</dbReference>
<dbReference type="InterPro" id="IPR016867">
    <property type="entry name" value="GcvR"/>
</dbReference>
<dbReference type="CDD" id="cd04869">
    <property type="entry name" value="ACT_GcvR_2"/>
    <property type="match status" value="1"/>
</dbReference>
<feature type="domain" description="ACT" evidence="2">
    <location>
        <begin position="9"/>
        <end position="85"/>
    </location>
</feature>
<dbReference type="PANTHER" id="PTHR34875">
    <property type="entry name" value="UPF0237 PROTEIN MJ1558"/>
    <property type="match status" value="1"/>
</dbReference>
<accession>A0A2K8U5C8</accession>
<dbReference type="InterPro" id="IPR045865">
    <property type="entry name" value="ACT-like_dom_sf"/>
</dbReference>
<dbReference type="EMBL" id="CP020370">
    <property type="protein sequence ID" value="AUB80798.1"/>
    <property type="molecule type" value="Genomic_DNA"/>
</dbReference>